<dbReference type="FunFam" id="2.30.30.140:FF:000018">
    <property type="entry name" value="Serine/threonine-protein kinase 31"/>
    <property type="match status" value="1"/>
</dbReference>
<dbReference type="EMBL" id="GBHO01021674">
    <property type="protein sequence ID" value="JAG21930.1"/>
    <property type="molecule type" value="Transcribed_RNA"/>
</dbReference>
<evidence type="ECO:0000259" key="4">
    <source>
        <dbReference type="PROSITE" id="PS50102"/>
    </source>
</evidence>
<dbReference type="Pfam" id="PF00076">
    <property type="entry name" value="RRM_1"/>
    <property type="match status" value="1"/>
</dbReference>
<feature type="domain" description="Tudor" evidence="5">
    <location>
        <begin position="1381"/>
        <end position="1443"/>
    </location>
</feature>
<dbReference type="Gene3D" id="2.30.30.140">
    <property type="match status" value="5"/>
</dbReference>
<organism evidence="7">
    <name type="scientific">Lygus hesperus</name>
    <name type="common">Western plant bug</name>
    <dbReference type="NCBI Taxonomy" id="30085"/>
    <lineage>
        <taxon>Eukaryota</taxon>
        <taxon>Metazoa</taxon>
        <taxon>Ecdysozoa</taxon>
        <taxon>Arthropoda</taxon>
        <taxon>Hexapoda</taxon>
        <taxon>Insecta</taxon>
        <taxon>Pterygota</taxon>
        <taxon>Neoptera</taxon>
        <taxon>Paraneoptera</taxon>
        <taxon>Hemiptera</taxon>
        <taxon>Heteroptera</taxon>
        <taxon>Panheteroptera</taxon>
        <taxon>Cimicomorpha</taxon>
        <taxon>Miridae</taxon>
        <taxon>Mirini</taxon>
        <taxon>Lygus</taxon>
    </lineage>
</organism>
<feature type="compositionally biased region" description="Gly residues" evidence="3">
    <location>
        <begin position="1"/>
        <end position="41"/>
    </location>
</feature>
<name>A0A0A9Y1L8_LYGHE</name>
<reference evidence="7" key="1">
    <citation type="journal article" date="2014" name="PLoS ONE">
        <title>Transcriptome-Based Identification of ABC Transporters in the Western Tarnished Plant Bug Lygus hesperus.</title>
        <authorList>
            <person name="Hull J.J."/>
            <person name="Chaney K."/>
            <person name="Geib S.M."/>
            <person name="Fabrick J.A."/>
            <person name="Brent C.S."/>
            <person name="Walsh D."/>
            <person name="Lavine L.C."/>
        </authorList>
    </citation>
    <scope>NUCLEOTIDE SEQUENCE</scope>
</reference>
<evidence type="ECO:0000259" key="5">
    <source>
        <dbReference type="PROSITE" id="PS50304"/>
    </source>
</evidence>
<evidence type="ECO:0000313" key="8">
    <source>
        <dbReference type="EMBL" id="JAG25535.1"/>
    </source>
</evidence>
<dbReference type="PANTHER" id="PTHR22948:SF29">
    <property type="entry name" value="FI02030P-RELATED"/>
    <property type="match status" value="1"/>
</dbReference>
<feature type="region of interest" description="Disordered" evidence="3">
    <location>
        <begin position="218"/>
        <end position="260"/>
    </location>
</feature>
<feature type="domain" description="Tudor" evidence="5">
    <location>
        <begin position="639"/>
        <end position="698"/>
    </location>
</feature>
<dbReference type="GO" id="GO:0003723">
    <property type="term" value="F:RNA binding"/>
    <property type="evidence" value="ECO:0007669"/>
    <property type="project" value="UniProtKB-UniRule"/>
</dbReference>
<feature type="domain" description="Tudor" evidence="5">
    <location>
        <begin position="817"/>
        <end position="882"/>
    </location>
</feature>
<feature type="compositionally biased region" description="Basic and acidic residues" evidence="3">
    <location>
        <begin position="492"/>
        <end position="519"/>
    </location>
</feature>
<dbReference type="SUPFAM" id="SSF54928">
    <property type="entry name" value="RNA-binding domain, RBD"/>
    <property type="match status" value="1"/>
</dbReference>
<feature type="compositionally biased region" description="Polar residues" evidence="3">
    <location>
        <begin position="522"/>
        <end position="532"/>
    </location>
</feature>
<dbReference type="InterPro" id="IPR000504">
    <property type="entry name" value="RRM_dom"/>
</dbReference>
<proteinExistence type="predicted"/>
<dbReference type="InterPro" id="IPR035979">
    <property type="entry name" value="RBD_domain_sf"/>
</dbReference>
<dbReference type="SMART" id="SM00333">
    <property type="entry name" value="TUDOR"/>
    <property type="match status" value="5"/>
</dbReference>
<dbReference type="EMBL" id="GBHO01018069">
    <property type="protein sequence ID" value="JAG25535.1"/>
    <property type="molecule type" value="Transcribed_RNA"/>
</dbReference>
<feature type="region of interest" description="Disordered" evidence="3">
    <location>
        <begin position="1"/>
        <end position="93"/>
    </location>
</feature>
<reference evidence="7" key="2">
    <citation type="submission" date="2014-07" db="EMBL/GenBank/DDBJ databases">
        <authorList>
            <person name="Hull J."/>
        </authorList>
    </citation>
    <scope>NUCLEOTIDE SEQUENCE</scope>
</reference>
<dbReference type="Pfam" id="PF00567">
    <property type="entry name" value="TUDOR"/>
    <property type="match status" value="5"/>
</dbReference>
<evidence type="ECO:0000256" key="3">
    <source>
        <dbReference type="SAM" id="MobiDB-lite"/>
    </source>
</evidence>
<evidence type="ECO:0000256" key="1">
    <source>
        <dbReference type="ARBA" id="ARBA00022884"/>
    </source>
</evidence>
<dbReference type="PROSITE" id="PS50304">
    <property type="entry name" value="TUDOR"/>
    <property type="match status" value="4"/>
</dbReference>
<dbReference type="Gene3D" id="6.10.140.2220">
    <property type="match status" value="1"/>
</dbReference>
<feature type="domain" description="Tudor" evidence="5">
    <location>
        <begin position="1181"/>
        <end position="1239"/>
    </location>
</feature>
<feature type="region of interest" description="Disordered" evidence="3">
    <location>
        <begin position="430"/>
        <end position="571"/>
    </location>
</feature>
<dbReference type="Gene3D" id="3.30.70.330">
    <property type="match status" value="1"/>
</dbReference>
<keyword evidence="1 2" id="KW-0694">RNA-binding</keyword>
<dbReference type="PANTHER" id="PTHR22948">
    <property type="entry name" value="TUDOR DOMAIN CONTAINING PROTEIN"/>
    <property type="match status" value="1"/>
</dbReference>
<feature type="compositionally biased region" description="Low complexity" evidence="3">
    <location>
        <begin position="42"/>
        <end position="79"/>
    </location>
</feature>
<accession>A0A0A9Y1L8</accession>
<feature type="domain" description="RRM" evidence="4">
    <location>
        <begin position="141"/>
        <end position="214"/>
    </location>
</feature>
<dbReference type="SUPFAM" id="SSF63748">
    <property type="entry name" value="Tudor/PWWP/MBT"/>
    <property type="match status" value="5"/>
</dbReference>
<sequence length="1517" mass="168067">MNRGGLGGGRSGPHIGPGRGALPGVGGGRGAFQTGGGGRGALLGMTSTTSGASATAGSGRGLLLGQLSSSRLSDSSEGSNRQPSKGTFGASRDLSDELKDFQPMHEAYNDPKFNSYTGSGPGTSLHPSQHVDSRRSGDKLYKLHVANIQSTMTQKGLENIFNLYGDTVSVFIYNCSGPSSWGFVEYKKLEEAQNAIENLDRKHPYNLSVKFAKEKEQKETDSQDINTPYCKVDTSNRGRKATPLLGMDPRNIKPKRNYNDRTSFDSNGYHNGKFSNYNPTPQVEVNNLVMEKNTMTSQNGAVVRGGRAYNPPRIPPTMAKAPQDDVRTDHFQHVEKFKKPAHSEEVKIRIRNFIVKQLFYPEHQDQPPEVTCPFKQGNCTNCQAISATVCHVCKAWFCSYSCMENDWGKHKLVCRPRTVSFKSDGTIDYHDIVDRKRSQPDQKPTQPEPVGDKSTNGNSEVPPRKSFEANQKPQDVVVSDKAEEPPQPYQPKTEDKPSSKSTHTKIDYAQHPPEPRDDGYVQSKNGITTNRNSKYEANIHRRELETQTRRQLDTASQSAEAVRSDEPPKAALVAVPATKKKPAPEPPIPRGTFTECLILYTTPDNERFAVTPINLAANQDEMMADLAEYFCQPRANVKNLKEGTICASIFEDELWYRVRVTSLDTIKGCAKIYFIDFGNDYEVSIDDLKELPDKLQEIDPMAFHIVFVGGKKPFQINNAIKISPIKPTPCGSWLVRTPEDPEPPEEVEAEEILAEDLPEEVVQETPVKEDASTATLGFPLSKQAFMTVTIMHVEEPGIYWVLTLEGMHALIELNKSLDESAKSKVKITPEKGQMYNCKFSGIWCRALLTSLNPCTVFFIDYGNAEEISPDDLLPLPLKLKSTGPLAIRIKLAEGTSSKYFTMEEMATLSVRALEKLRNVVLVLVEGESYVQSVLDHELSQGADPAISKKPNHVLSMLTPKSDAFVVITKAFGEDYFCGSLQISNCPEPFQSVDAISTILKMKKANPNYKPVVNDDVIAKINTDSRLYRGYVMCVEDETSRVALIDLGCVETPSKLAALPQEFKDTPPCGVRVSLHQPTSSSLSALLGSELSLGDIKIAGEEVTAVLGSFGRATITPWVPLIEEARVPAFKLENKTEAMITAFHSPQAVYLRPLTPACIEAFSCIIQDVCAFCITAEPLQSPPLLGELVAARWNIDNNFYRALVSKKEKDSFKVIFLDFGNLETVVLDDLRKLPANFKKIPATVVKVGLKDVPGPIFNLNATQIMNDVVANETKVIVGHEGDLRDVVLTEESSGDILNKILAQAMEPSWVKNASKMYLVRPYMNTDIKYDVWEEGTKLEGAVVGAPSHNQILFVNRSNLFEYIHTVLTPEMTKYCQESKETAYNPRPNELVLAKFEGDWYRAVCTSETRMTSDPTAMVFFIDYGNMGEMAINDMRKIVPEFASIPAAVKHCRIYGLPRSESISEENKKKITEALIALESIELIVVKQFEDGTSVVWVPSLVNTFTELGVPYNRPVGLS</sequence>
<dbReference type="SUPFAM" id="SSF144232">
    <property type="entry name" value="HIT/MYND zinc finger-like"/>
    <property type="match status" value="1"/>
</dbReference>
<dbReference type="EMBL" id="GBHO01018073">
    <property type="protein sequence ID" value="JAG25531.1"/>
    <property type="molecule type" value="Transcribed_RNA"/>
</dbReference>
<feature type="compositionally biased region" description="Basic and acidic residues" evidence="3">
    <location>
        <begin position="533"/>
        <end position="552"/>
    </location>
</feature>
<feature type="region of interest" description="Disordered" evidence="3">
    <location>
        <begin position="106"/>
        <end position="135"/>
    </location>
</feature>
<protein>
    <submittedName>
        <fullName evidence="7">Tudor domain-containing protein 1</fullName>
    </submittedName>
</protein>
<dbReference type="InterPro" id="IPR002999">
    <property type="entry name" value="Tudor"/>
</dbReference>
<gene>
    <name evidence="7" type="primary">Tdrd1_5</name>
    <name evidence="6" type="synonym">Tdrd1_12</name>
    <name evidence="8" type="synonym">Tdrd1_23</name>
    <name evidence="7" type="ORF">CM83_92274</name>
    <name evidence="8" type="ORF">CM83_92285</name>
    <name evidence="6" type="ORF">CM83_92299</name>
</gene>
<evidence type="ECO:0000313" key="7">
    <source>
        <dbReference type="EMBL" id="JAG25531.1"/>
    </source>
</evidence>
<evidence type="ECO:0000313" key="6">
    <source>
        <dbReference type="EMBL" id="JAG21930.1"/>
    </source>
</evidence>
<dbReference type="InterPro" id="IPR050621">
    <property type="entry name" value="Tudor_domain_containing"/>
</dbReference>
<feature type="compositionally biased region" description="Basic and acidic residues" evidence="3">
    <location>
        <begin position="430"/>
        <end position="440"/>
    </location>
</feature>
<dbReference type="InterPro" id="IPR012677">
    <property type="entry name" value="Nucleotide-bd_a/b_plait_sf"/>
</dbReference>
<dbReference type="SMART" id="SM00360">
    <property type="entry name" value="RRM"/>
    <property type="match status" value="1"/>
</dbReference>
<evidence type="ECO:0000256" key="2">
    <source>
        <dbReference type="PROSITE-ProRule" id="PRU00176"/>
    </source>
</evidence>
<dbReference type="PROSITE" id="PS50102">
    <property type="entry name" value="RRM"/>
    <property type="match status" value="1"/>
</dbReference>